<name>A0ABT1JSX0_9ACTN</name>
<keyword evidence="9 11" id="KW-1015">Disulfide bond</keyword>
<keyword evidence="8 11" id="KW-0238">DNA-binding</keyword>
<feature type="binding site" evidence="11">
    <location>
        <position position="59"/>
    </location>
    <ligand>
        <name>[4Fe-4S] cluster</name>
        <dbReference type="ChEBI" id="CHEBI:49883"/>
    </ligand>
</feature>
<evidence type="ECO:0000256" key="6">
    <source>
        <dbReference type="ARBA" id="ARBA00023014"/>
    </source>
</evidence>
<comment type="PTM">
    <text evidence="11">Upon Fe-S cluster removal intramolecular disulfide bonds are formed.</text>
</comment>
<keyword evidence="10 11" id="KW-0804">Transcription</keyword>
<comment type="similarity">
    <text evidence="2 11">Belongs to the WhiB family.</text>
</comment>
<reference evidence="13 14" key="1">
    <citation type="submission" date="2022-06" db="EMBL/GenBank/DDBJ databases">
        <title>Sequencing the genomes of 1000 actinobacteria strains.</title>
        <authorList>
            <person name="Klenk H.-P."/>
        </authorList>
    </citation>
    <scope>NUCLEOTIDE SEQUENCE [LARGE SCALE GENOMIC DNA]</scope>
    <source>
        <strain evidence="13 14">DSM 44170</strain>
    </source>
</reference>
<dbReference type="RefSeq" id="WP_253765485.1">
    <property type="nucleotide sequence ID" value="NZ_BAAAVE010000035.1"/>
</dbReference>
<feature type="binding site" evidence="11">
    <location>
        <position position="56"/>
    </location>
    <ligand>
        <name>[4Fe-4S] cluster</name>
        <dbReference type="ChEBI" id="CHEBI:49883"/>
    </ligand>
</feature>
<proteinExistence type="inferred from homology"/>
<gene>
    <name evidence="11" type="primary">whiB</name>
    <name evidence="13" type="ORF">HD595_000654</name>
</gene>
<feature type="binding site" evidence="11">
    <location>
        <position position="65"/>
    </location>
    <ligand>
        <name>[4Fe-4S] cluster</name>
        <dbReference type="ChEBI" id="CHEBI:49883"/>
    </ligand>
</feature>
<comment type="function">
    <text evidence="11">Acts as a transcriptional regulator. Probably redox-responsive. The apo- but not holo-form probably binds DNA.</text>
</comment>
<dbReference type="Pfam" id="PF02467">
    <property type="entry name" value="Whib"/>
    <property type="match status" value="1"/>
</dbReference>
<keyword evidence="3 11" id="KW-0004">4Fe-4S</keyword>
<keyword evidence="7 11" id="KW-0805">Transcription regulation</keyword>
<evidence type="ECO:0000313" key="14">
    <source>
        <dbReference type="Proteomes" id="UP001320766"/>
    </source>
</evidence>
<dbReference type="PROSITE" id="PS51674">
    <property type="entry name" value="4FE4S_WBL"/>
    <property type="match status" value="1"/>
</dbReference>
<evidence type="ECO:0000256" key="3">
    <source>
        <dbReference type="ARBA" id="ARBA00022485"/>
    </source>
</evidence>
<keyword evidence="14" id="KW-1185">Reference proteome</keyword>
<keyword evidence="6 11" id="KW-0411">Iron-sulfur</keyword>
<evidence type="ECO:0000256" key="7">
    <source>
        <dbReference type="ARBA" id="ARBA00023015"/>
    </source>
</evidence>
<comment type="PTM">
    <text evidence="11">The Fe-S cluster can be nitrosylated by nitric oxide (NO).</text>
</comment>
<evidence type="ECO:0000256" key="10">
    <source>
        <dbReference type="ARBA" id="ARBA00023163"/>
    </source>
</evidence>
<dbReference type="HAMAP" id="MF_01479">
    <property type="entry name" value="WhiB"/>
    <property type="match status" value="1"/>
</dbReference>
<dbReference type="InterPro" id="IPR034768">
    <property type="entry name" value="4FE4S_WBL"/>
</dbReference>
<feature type="binding site" evidence="11">
    <location>
        <position position="23"/>
    </location>
    <ligand>
        <name>[4Fe-4S] cluster</name>
        <dbReference type="ChEBI" id="CHEBI:49883"/>
    </ligand>
</feature>
<evidence type="ECO:0000256" key="1">
    <source>
        <dbReference type="ARBA" id="ARBA00004496"/>
    </source>
</evidence>
<comment type="cofactor">
    <cofactor evidence="11">
        <name>[4Fe-4S] cluster</name>
        <dbReference type="ChEBI" id="CHEBI:49883"/>
    </cofactor>
    <text evidence="11">Binds 1 [4Fe-4S] cluster per subunit. Following nitrosylation of the [4Fe-4S] cluster binds 1 [4Fe-8(NO)] cluster per subunit.</text>
</comment>
<evidence type="ECO:0000256" key="9">
    <source>
        <dbReference type="ARBA" id="ARBA00023157"/>
    </source>
</evidence>
<sequence>MRVRGRGAVRVLRAALVQAGPVCTSGDAELFTGPDAFTDEPADVREEREARAKAVCASCPARVPCLLYAMAIKPRVGVWAGLTSDELRGVDARAEVA</sequence>
<comment type="caution">
    <text evidence="13">The sequence shown here is derived from an EMBL/GenBank/DDBJ whole genome shotgun (WGS) entry which is preliminary data.</text>
</comment>
<evidence type="ECO:0000259" key="12">
    <source>
        <dbReference type="PROSITE" id="PS51674"/>
    </source>
</evidence>
<keyword evidence="11" id="KW-0963">Cytoplasm</keyword>
<dbReference type="EMBL" id="JAMZEC010000001">
    <property type="protein sequence ID" value="MCP2344532.1"/>
    <property type="molecule type" value="Genomic_DNA"/>
</dbReference>
<evidence type="ECO:0000256" key="11">
    <source>
        <dbReference type="HAMAP-Rule" id="MF_01479"/>
    </source>
</evidence>
<dbReference type="InterPro" id="IPR003482">
    <property type="entry name" value="Whib"/>
</dbReference>
<protein>
    <recommendedName>
        <fullName evidence="11">Transcriptional regulator WhiB</fullName>
    </recommendedName>
</protein>
<evidence type="ECO:0000256" key="5">
    <source>
        <dbReference type="ARBA" id="ARBA00023004"/>
    </source>
</evidence>
<evidence type="ECO:0000256" key="8">
    <source>
        <dbReference type="ARBA" id="ARBA00023125"/>
    </source>
</evidence>
<evidence type="ECO:0000313" key="13">
    <source>
        <dbReference type="EMBL" id="MCP2344532.1"/>
    </source>
</evidence>
<organism evidence="13 14">
    <name type="scientific">Nonomuraea roseoviolacea subsp. carminata</name>
    <dbReference type="NCBI Taxonomy" id="160689"/>
    <lineage>
        <taxon>Bacteria</taxon>
        <taxon>Bacillati</taxon>
        <taxon>Actinomycetota</taxon>
        <taxon>Actinomycetes</taxon>
        <taxon>Streptosporangiales</taxon>
        <taxon>Streptosporangiaceae</taxon>
        <taxon>Nonomuraea</taxon>
    </lineage>
</organism>
<keyword evidence="4 11" id="KW-0479">Metal-binding</keyword>
<keyword evidence="5 11" id="KW-0408">Iron</keyword>
<feature type="domain" description="4Fe-4S Wbl-type" evidence="12">
    <location>
        <begin position="22"/>
        <end position="89"/>
    </location>
</feature>
<dbReference type="Proteomes" id="UP001320766">
    <property type="component" value="Unassembled WGS sequence"/>
</dbReference>
<evidence type="ECO:0000256" key="4">
    <source>
        <dbReference type="ARBA" id="ARBA00022723"/>
    </source>
</evidence>
<accession>A0ABT1JSX0</accession>
<evidence type="ECO:0000256" key="2">
    <source>
        <dbReference type="ARBA" id="ARBA00006597"/>
    </source>
</evidence>
<comment type="subcellular location">
    <subcellularLocation>
        <location evidence="1 11">Cytoplasm</location>
    </subcellularLocation>
</comment>